<protein>
    <submittedName>
        <fullName evidence="1">Uncharacterized protein</fullName>
    </submittedName>
</protein>
<dbReference type="STRING" id="1319815.HMPREF0202_00811"/>
<dbReference type="HOGENOM" id="CLU_2664395_0_0_0"/>
<accession>U7VC64</accession>
<sequence>MEMNKSEALKIYKQYFNDGEFIDFLESPYIVEDSDDFEDYYPEGTPNLFSKEASSLFFTAYKLNEDLLSITVENK</sequence>
<dbReference type="EMBL" id="AXZF01000029">
    <property type="protein sequence ID" value="ERT69302.1"/>
    <property type="molecule type" value="Genomic_DNA"/>
</dbReference>
<dbReference type="Proteomes" id="UP000017081">
    <property type="component" value="Unassembled WGS sequence"/>
</dbReference>
<dbReference type="RefSeq" id="WP_023050356.1">
    <property type="nucleotide sequence ID" value="NZ_CP173062.2"/>
</dbReference>
<gene>
    <name evidence="1" type="ORF">HMPREF0202_00811</name>
</gene>
<organism evidence="1 2">
    <name type="scientific">Cetobacterium somerae ATCC BAA-474</name>
    <dbReference type="NCBI Taxonomy" id="1319815"/>
    <lineage>
        <taxon>Bacteria</taxon>
        <taxon>Fusobacteriati</taxon>
        <taxon>Fusobacteriota</taxon>
        <taxon>Fusobacteriia</taxon>
        <taxon>Fusobacteriales</taxon>
        <taxon>Fusobacteriaceae</taxon>
        <taxon>Cetobacterium</taxon>
    </lineage>
</organism>
<name>U7VC64_9FUSO</name>
<keyword evidence="2" id="KW-1185">Reference proteome</keyword>
<comment type="caution">
    <text evidence="1">The sequence shown here is derived from an EMBL/GenBank/DDBJ whole genome shotgun (WGS) entry which is preliminary data.</text>
</comment>
<evidence type="ECO:0000313" key="1">
    <source>
        <dbReference type="EMBL" id="ERT69302.1"/>
    </source>
</evidence>
<reference evidence="1 2" key="1">
    <citation type="submission" date="2013-08" db="EMBL/GenBank/DDBJ databases">
        <authorList>
            <person name="Weinstock G."/>
            <person name="Sodergren E."/>
            <person name="Wylie T."/>
            <person name="Fulton L."/>
            <person name="Fulton R."/>
            <person name="Fronick C."/>
            <person name="O'Laughlin M."/>
            <person name="Godfrey J."/>
            <person name="Miner T."/>
            <person name="Herter B."/>
            <person name="Appelbaum E."/>
            <person name="Cordes M."/>
            <person name="Lek S."/>
            <person name="Wollam A."/>
            <person name="Pepin K.H."/>
            <person name="Palsikar V.B."/>
            <person name="Mitreva M."/>
            <person name="Wilson R.K."/>
        </authorList>
    </citation>
    <scope>NUCLEOTIDE SEQUENCE [LARGE SCALE GENOMIC DNA]</scope>
    <source>
        <strain evidence="1 2">ATCC BAA-474</strain>
    </source>
</reference>
<proteinExistence type="predicted"/>
<dbReference type="AlphaFoldDB" id="U7VC64"/>
<evidence type="ECO:0000313" key="2">
    <source>
        <dbReference type="Proteomes" id="UP000017081"/>
    </source>
</evidence>